<evidence type="ECO:0000313" key="2">
    <source>
        <dbReference type="EMBL" id="SMX34078.1"/>
    </source>
</evidence>
<dbReference type="InterPro" id="IPR052512">
    <property type="entry name" value="4CMD/NDH-1_regulator"/>
</dbReference>
<dbReference type="RefSeq" id="WP_097802911.1">
    <property type="nucleotide sequence ID" value="NZ_FXYH01000001.1"/>
</dbReference>
<dbReference type="Proteomes" id="UP000220836">
    <property type="component" value="Unassembled WGS sequence"/>
</dbReference>
<evidence type="ECO:0000259" key="1">
    <source>
        <dbReference type="Pfam" id="PF02627"/>
    </source>
</evidence>
<protein>
    <submittedName>
        <fullName evidence="2">Carboxymuconolactone decarboxylase family protein</fullName>
    </submittedName>
</protein>
<dbReference type="AlphaFoldDB" id="A0A238JTS4"/>
<dbReference type="SUPFAM" id="SSF69118">
    <property type="entry name" value="AhpD-like"/>
    <property type="match status" value="1"/>
</dbReference>
<keyword evidence="3" id="KW-1185">Reference proteome</keyword>
<feature type="domain" description="Carboxymuconolactone decarboxylase-like" evidence="1">
    <location>
        <begin position="32"/>
        <end position="117"/>
    </location>
</feature>
<proteinExistence type="predicted"/>
<dbReference type="GO" id="GO:0051920">
    <property type="term" value="F:peroxiredoxin activity"/>
    <property type="evidence" value="ECO:0007669"/>
    <property type="project" value="InterPro"/>
</dbReference>
<reference evidence="2 3" key="1">
    <citation type="submission" date="2017-05" db="EMBL/GenBank/DDBJ databases">
        <authorList>
            <person name="Song R."/>
            <person name="Chenine A.L."/>
            <person name="Ruprecht R.M."/>
        </authorList>
    </citation>
    <scope>NUCLEOTIDE SEQUENCE [LARGE SCALE GENOMIC DNA]</scope>
    <source>
        <strain evidence="2 3">CECT 8663</strain>
    </source>
</reference>
<sequence length="129" mass="13671">MTNTTETGRILSEQLNPGMENALNARYGHLLPGMAEGIVDFAYGRQYARPGLPLRDRYLATIAALTALGGQTAPQLKVNIAGGLKAGLTQEEIAEAIWQMSLYGGMPAAINALNAALEVFDAQSKPPAE</sequence>
<gene>
    <name evidence="2" type="ORF">PEV8663_00380</name>
</gene>
<dbReference type="InterPro" id="IPR029032">
    <property type="entry name" value="AhpD-like"/>
</dbReference>
<dbReference type="InterPro" id="IPR003779">
    <property type="entry name" value="CMD-like"/>
</dbReference>
<organism evidence="2 3">
    <name type="scientific">Pelagimonas varians</name>
    <dbReference type="NCBI Taxonomy" id="696760"/>
    <lineage>
        <taxon>Bacteria</taxon>
        <taxon>Pseudomonadati</taxon>
        <taxon>Pseudomonadota</taxon>
        <taxon>Alphaproteobacteria</taxon>
        <taxon>Rhodobacterales</taxon>
        <taxon>Roseobacteraceae</taxon>
        <taxon>Pelagimonas</taxon>
    </lineage>
</organism>
<accession>A0A238JTS4</accession>
<name>A0A238JTS4_9RHOB</name>
<dbReference type="Gene3D" id="1.20.1290.10">
    <property type="entry name" value="AhpD-like"/>
    <property type="match status" value="1"/>
</dbReference>
<dbReference type="EMBL" id="FXYH01000001">
    <property type="protein sequence ID" value="SMX34078.1"/>
    <property type="molecule type" value="Genomic_DNA"/>
</dbReference>
<dbReference type="PANTHER" id="PTHR33570:SF10">
    <property type="entry name" value="GAMMA-CARBOXYMUCONOLACTONE DECARBOXYLASE"/>
    <property type="match status" value="1"/>
</dbReference>
<dbReference type="Pfam" id="PF02627">
    <property type="entry name" value="CMD"/>
    <property type="match status" value="1"/>
</dbReference>
<dbReference type="PANTHER" id="PTHR33570">
    <property type="entry name" value="4-CARBOXYMUCONOLACTONE DECARBOXYLASE FAMILY PROTEIN"/>
    <property type="match status" value="1"/>
</dbReference>
<dbReference type="OrthoDB" id="9801400at2"/>
<evidence type="ECO:0000313" key="3">
    <source>
        <dbReference type="Proteomes" id="UP000220836"/>
    </source>
</evidence>